<protein>
    <submittedName>
        <fullName evidence="2">HET-domain-containing protein</fullName>
    </submittedName>
</protein>
<dbReference type="Proteomes" id="UP000800040">
    <property type="component" value="Unassembled WGS sequence"/>
</dbReference>
<keyword evidence="3" id="KW-1185">Reference proteome</keyword>
<dbReference type="PANTHER" id="PTHR10622:SF10">
    <property type="entry name" value="HET DOMAIN-CONTAINING PROTEIN"/>
    <property type="match status" value="1"/>
</dbReference>
<evidence type="ECO:0000259" key="1">
    <source>
        <dbReference type="Pfam" id="PF06985"/>
    </source>
</evidence>
<reference evidence="2" key="1">
    <citation type="submission" date="2020-01" db="EMBL/GenBank/DDBJ databases">
        <authorList>
            <consortium name="DOE Joint Genome Institute"/>
            <person name="Haridas S."/>
            <person name="Albert R."/>
            <person name="Binder M."/>
            <person name="Bloem J."/>
            <person name="Labutti K."/>
            <person name="Salamov A."/>
            <person name="Andreopoulos B."/>
            <person name="Baker S.E."/>
            <person name="Barry K."/>
            <person name="Bills G."/>
            <person name="Bluhm B.H."/>
            <person name="Cannon C."/>
            <person name="Castanera R."/>
            <person name="Culley D.E."/>
            <person name="Daum C."/>
            <person name="Ezra D."/>
            <person name="Gonzalez J.B."/>
            <person name="Henrissat B."/>
            <person name="Kuo A."/>
            <person name="Liang C."/>
            <person name="Lipzen A."/>
            <person name="Lutzoni F."/>
            <person name="Magnuson J."/>
            <person name="Mondo S."/>
            <person name="Nolan M."/>
            <person name="Ohm R."/>
            <person name="Pangilinan J."/>
            <person name="Park H.-J."/>
            <person name="Ramirez L."/>
            <person name="Alfaro M."/>
            <person name="Sun H."/>
            <person name="Tritt A."/>
            <person name="Yoshinaga Y."/>
            <person name="Zwiers L.-H."/>
            <person name="Turgeon B.G."/>
            <person name="Goodwin S.B."/>
            <person name="Spatafora J.W."/>
            <person name="Crous P.W."/>
            <person name="Grigoriev I.V."/>
        </authorList>
    </citation>
    <scope>NUCLEOTIDE SEQUENCE</scope>
    <source>
        <strain evidence="2">P77</strain>
    </source>
</reference>
<feature type="domain" description="Heterokaryon incompatibility" evidence="1">
    <location>
        <begin position="1"/>
        <end position="37"/>
    </location>
</feature>
<evidence type="ECO:0000313" key="3">
    <source>
        <dbReference type="Proteomes" id="UP000800040"/>
    </source>
</evidence>
<name>A0A6A5JVV6_9PLEO</name>
<gene>
    <name evidence="2" type="ORF">BDW02DRAFT_511879</name>
</gene>
<dbReference type="InterPro" id="IPR010730">
    <property type="entry name" value="HET"/>
</dbReference>
<accession>A0A6A5JVV6</accession>
<dbReference type="AlphaFoldDB" id="A0A6A5JVV6"/>
<dbReference type="EMBL" id="ML975518">
    <property type="protein sequence ID" value="KAF1828628.1"/>
    <property type="molecule type" value="Genomic_DNA"/>
</dbReference>
<sequence>IDTCCINKSDNAELSHAIRSMFRWYHNAALCYVYPSDVSSLFLVTNEGYRRSA</sequence>
<proteinExistence type="predicted"/>
<dbReference type="Pfam" id="PF06985">
    <property type="entry name" value="HET"/>
    <property type="match status" value="1"/>
</dbReference>
<feature type="non-terminal residue" evidence="2">
    <location>
        <position position="1"/>
    </location>
</feature>
<dbReference type="PANTHER" id="PTHR10622">
    <property type="entry name" value="HET DOMAIN-CONTAINING PROTEIN"/>
    <property type="match status" value="1"/>
</dbReference>
<evidence type="ECO:0000313" key="2">
    <source>
        <dbReference type="EMBL" id="KAF1828628.1"/>
    </source>
</evidence>
<organism evidence="2 3">
    <name type="scientific">Decorospora gaudefroyi</name>
    <dbReference type="NCBI Taxonomy" id="184978"/>
    <lineage>
        <taxon>Eukaryota</taxon>
        <taxon>Fungi</taxon>
        <taxon>Dikarya</taxon>
        <taxon>Ascomycota</taxon>
        <taxon>Pezizomycotina</taxon>
        <taxon>Dothideomycetes</taxon>
        <taxon>Pleosporomycetidae</taxon>
        <taxon>Pleosporales</taxon>
        <taxon>Pleosporineae</taxon>
        <taxon>Pleosporaceae</taxon>
        <taxon>Decorospora</taxon>
    </lineage>
</organism>